<dbReference type="Proteomes" id="UP000289411">
    <property type="component" value="Unassembled WGS sequence"/>
</dbReference>
<accession>A0A4Q2R4F8</accession>
<dbReference type="RefSeq" id="WP_129222194.1">
    <property type="nucleotide sequence ID" value="NZ_QYBC01000041.1"/>
</dbReference>
<reference evidence="2 3" key="1">
    <citation type="submission" date="2018-09" db="EMBL/GenBank/DDBJ databases">
        <authorList>
            <person name="Grouzdev D.S."/>
            <person name="Krutkina M.S."/>
        </authorList>
    </citation>
    <scope>NUCLEOTIDE SEQUENCE [LARGE SCALE GENOMIC DNA]</scope>
    <source>
        <strain evidence="2 3">RmlP001</strain>
    </source>
</reference>
<dbReference type="EMBL" id="QYBC01000041">
    <property type="protein sequence ID" value="RYB01425.1"/>
    <property type="molecule type" value="Genomic_DNA"/>
</dbReference>
<sequence length="74" mass="7743">MSGPVNRRTALRGSVVASLNLVAGVTAAQAAPVLSANDRRLVAIADELLDIDTQANALDEDAPFEAPDLHHRIA</sequence>
<dbReference type="InterPro" id="IPR006311">
    <property type="entry name" value="TAT_signal"/>
</dbReference>
<feature type="chain" id="PRO_5020697536" evidence="1">
    <location>
        <begin position="31"/>
        <end position="74"/>
    </location>
</feature>
<evidence type="ECO:0000313" key="2">
    <source>
        <dbReference type="EMBL" id="RYB01425.1"/>
    </source>
</evidence>
<organism evidence="2 3">
    <name type="scientific">Lichenibacterium ramalinae</name>
    <dbReference type="NCBI Taxonomy" id="2316527"/>
    <lineage>
        <taxon>Bacteria</taxon>
        <taxon>Pseudomonadati</taxon>
        <taxon>Pseudomonadota</taxon>
        <taxon>Alphaproteobacteria</taxon>
        <taxon>Hyphomicrobiales</taxon>
        <taxon>Lichenihabitantaceae</taxon>
        <taxon>Lichenibacterium</taxon>
    </lineage>
</organism>
<keyword evidence="1" id="KW-0732">Signal</keyword>
<feature type="signal peptide" evidence="1">
    <location>
        <begin position="1"/>
        <end position="30"/>
    </location>
</feature>
<reference evidence="2 3" key="2">
    <citation type="submission" date="2019-02" db="EMBL/GenBank/DDBJ databases">
        <title>'Lichenibacterium ramalinii' gen. nov. sp. nov., 'Lichenibacterium minor' gen. nov. sp. nov.</title>
        <authorList>
            <person name="Pankratov T."/>
        </authorList>
    </citation>
    <scope>NUCLEOTIDE SEQUENCE [LARGE SCALE GENOMIC DNA]</scope>
    <source>
        <strain evidence="2 3">RmlP001</strain>
    </source>
</reference>
<keyword evidence="3" id="KW-1185">Reference proteome</keyword>
<dbReference type="AlphaFoldDB" id="A0A4Q2R4F8"/>
<evidence type="ECO:0000256" key="1">
    <source>
        <dbReference type="SAM" id="SignalP"/>
    </source>
</evidence>
<gene>
    <name evidence="2" type="ORF">D3272_26225</name>
</gene>
<name>A0A4Q2R4F8_9HYPH</name>
<protein>
    <submittedName>
        <fullName evidence="2">Uncharacterized protein</fullName>
    </submittedName>
</protein>
<comment type="caution">
    <text evidence="2">The sequence shown here is derived from an EMBL/GenBank/DDBJ whole genome shotgun (WGS) entry which is preliminary data.</text>
</comment>
<proteinExistence type="predicted"/>
<dbReference type="PROSITE" id="PS51318">
    <property type="entry name" value="TAT"/>
    <property type="match status" value="1"/>
</dbReference>
<evidence type="ECO:0000313" key="3">
    <source>
        <dbReference type="Proteomes" id="UP000289411"/>
    </source>
</evidence>